<protein>
    <submittedName>
        <fullName evidence="1">Uncharacterized protein</fullName>
    </submittedName>
</protein>
<accession>A0A077P4E0</accession>
<dbReference type="Proteomes" id="UP000028483">
    <property type="component" value="Unassembled WGS sequence"/>
</dbReference>
<gene>
    <name evidence="1" type="ORF">XBO1_1970025</name>
</gene>
<sequence>MAHSARIQPFPTNTEKYVTAITASINIQGGYPSYLQDYSKLQV</sequence>
<organism evidence="1">
    <name type="scientific">Xenorhabdus bovienii str. oregonense</name>
    <dbReference type="NCBI Taxonomy" id="1398202"/>
    <lineage>
        <taxon>Bacteria</taxon>
        <taxon>Pseudomonadati</taxon>
        <taxon>Pseudomonadota</taxon>
        <taxon>Gammaproteobacteria</taxon>
        <taxon>Enterobacterales</taxon>
        <taxon>Morganellaceae</taxon>
        <taxon>Xenorhabdus</taxon>
    </lineage>
</organism>
<reference evidence="1" key="1">
    <citation type="submission" date="2013-07" db="EMBL/GenBank/DDBJ databases">
        <title>Sub-species coevolution in mutualistic symbiosis.</title>
        <authorList>
            <person name="Murfin K."/>
            <person name="Klassen J."/>
            <person name="Lee M."/>
            <person name="Forst S."/>
            <person name="Stock P."/>
            <person name="Goodrich-Blair H."/>
        </authorList>
    </citation>
    <scope>NUCLEOTIDE SEQUENCE [LARGE SCALE GENOMIC DNA]</scope>
    <source>
        <strain evidence="1">Oregonense</strain>
    </source>
</reference>
<name>A0A077P4E0_XENBV</name>
<proteinExistence type="predicted"/>
<dbReference type="HOGENOM" id="CLU_3241586_0_0_6"/>
<dbReference type="AlphaFoldDB" id="A0A077P4E0"/>
<dbReference type="EMBL" id="CBSX010000109">
    <property type="protein sequence ID" value="CDH05669.1"/>
    <property type="molecule type" value="Genomic_DNA"/>
</dbReference>
<comment type="caution">
    <text evidence="1">The sequence shown here is derived from an EMBL/GenBank/DDBJ whole genome shotgun (WGS) entry which is preliminary data.</text>
</comment>
<evidence type="ECO:0000313" key="1">
    <source>
        <dbReference type="EMBL" id="CDH05669.1"/>
    </source>
</evidence>